<dbReference type="SUPFAM" id="SSF111369">
    <property type="entry name" value="HlyD-like secretion proteins"/>
    <property type="match status" value="1"/>
</dbReference>
<evidence type="ECO:0000259" key="11">
    <source>
        <dbReference type="Pfam" id="PF25967"/>
    </source>
</evidence>
<keyword evidence="6" id="KW-0472">Membrane</keyword>
<dbReference type="InterPro" id="IPR058627">
    <property type="entry name" value="MdtA-like_C"/>
</dbReference>
<feature type="domain" description="Multidrug resistance protein MdtA-like beta-barrel" evidence="10">
    <location>
        <begin position="368"/>
        <end position="451"/>
    </location>
</feature>
<dbReference type="AlphaFoldDB" id="A0A437MPN4"/>
<evidence type="ECO:0000256" key="6">
    <source>
        <dbReference type="ARBA" id="ARBA00023136"/>
    </source>
</evidence>
<proteinExistence type="inferred from homology"/>
<evidence type="ECO:0000256" key="4">
    <source>
        <dbReference type="ARBA" id="ARBA00022475"/>
    </source>
</evidence>
<feature type="signal peptide" evidence="7">
    <location>
        <begin position="1"/>
        <end position="22"/>
    </location>
</feature>
<dbReference type="GO" id="GO:1990281">
    <property type="term" value="C:efflux pump complex"/>
    <property type="evidence" value="ECO:0007669"/>
    <property type="project" value="TreeGrafter"/>
</dbReference>
<reference evidence="12 13" key="1">
    <citation type="submission" date="2019-01" db="EMBL/GenBank/DDBJ databases">
        <authorList>
            <person name="Chen W.-M."/>
        </authorList>
    </citation>
    <scope>NUCLEOTIDE SEQUENCE [LARGE SCALE GENOMIC DNA]</scope>
    <source>
        <strain evidence="12 13">CCP-6</strain>
    </source>
</reference>
<evidence type="ECO:0000259" key="9">
    <source>
        <dbReference type="Pfam" id="PF25917"/>
    </source>
</evidence>
<feature type="domain" description="Multidrug resistance protein MdtA-like C-terminal permuted SH3" evidence="11">
    <location>
        <begin position="455"/>
        <end position="515"/>
    </location>
</feature>
<keyword evidence="4" id="KW-1003">Cell membrane</keyword>
<evidence type="ECO:0000256" key="1">
    <source>
        <dbReference type="ARBA" id="ARBA00004236"/>
    </source>
</evidence>
<dbReference type="Gene3D" id="1.10.287.470">
    <property type="entry name" value="Helix hairpin bin"/>
    <property type="match status" value="1"/>
</dbReference>
<dbReference type="InterPro" id="IPR058625">
    <property type="entry name" value="MdtA-like_BSH"/>
</dbReference>
<dbReference type="EMBL" id="SACL01000001">
    <property type="protein sequence ID" value="RVT99602.1"/>
    <property type="molecule type" value="Genomic_DNA"/>
</dbReference>
<dbReference type="Pfam" id="PF25917">
    <property type="entry name" value="BSH_RND"/>
    <property type="match status" value="1"/>
</dbReference>
<keyword evidence="3" id="KW-0813">Transport</keyword>
<dbReference type="Pfam" id="PF25967">
    <property type="entry name" value="RND-MFP_C"/>
    <property type="match status" value="1"/>
</dbReference>
<keyword evidence="13" id="KW-1185">Reference proteome</keyword>
<accession>A0A437MPN4</accession>
<keyword evidence="5" id="KW-0997">Cell inner membrane</keyword>
<protein>
    <submittedName>
        <fullName evidence="12">Efflux RND transporter periplasmic adaptor subunit</fullName>
    </submittedName>
</protein>
<evidence type="ECO:0000256" key="5">
    <source>
        <dbReference type="ARBA" id="ARBA00022519"/>
    </source>
</evidence>
<keyword evidence="7" id="KW-0732">Signal</keyword>
<dbReference type="PANTHER" id="PTHR30469">
    <property type="entry name" value="MULTIDRUG RESISTANCE PROTEIN MDTA"/>
    <property type="match status" value="1"/>
</dbReference>
<evidence type="ECO:0000256" key="7">
    <source>
        <dbReference type="SAM" id="SignalP"/>
    </source>
</evidence>
<evidence type="ECO:0000256" key="3">
    <source>
        <dbReference type="ARBA" id="ARBA00022448"/>
    </source>
</evidence>
<dbReference type="Gene3D" id="2.40.420.20">
    <property type="match status" value="1"/>
</dbReference>
<evidence type="ECO:0000259" key="10">
    <source>
        <dbReference type="Pfam" id="PF25944"/>
    </source>
</evidence>
<dbReference type="Gene3D" id="2.40.50.100">
    <property type="match status" value="1"/>
</dbReference>
<feature type="domain" description="Multidrug resistance protein MdtA-like barrel-sandwich hybrid" evidence="9">
    <location>
        <begin position="222"/>
        <end position="361"/>
    </location>
</feature>
<sequence length="536" mass="58116">MPRRSSQAAAALGQLFARSAAAARFSAAVRCWGVPPAGKRRDSSFWYRSASLDRPGSSGASWAKTWAPDSMKPASRIAMTKRRICALPYQSGGLYRTRRGCASQERTKEPARGRGRFHRILRRGGAIPLHCCVTKGNRERFALFPVPWHDTVSCQTIWGVWMFRKRLFLGAAVPFLLAMTPQGALAQAAGGGQGTPVTTDVVTQGDVPINVTSNGVVQSESVVTIRTRVDGQITQVHVQEGQFVRRGQPLFTLDARLTQAQLAQQEAQLLRDQAAAVRTRADAVRYQSLRGESFASQQRFEQAQADAAGAAATVQATQALIQQTRLSIEFAQIVAEVDGQLGALPLRVGNFVRQAENVSLGTITQVNPILVQFNVPERWLPTIRATQAAGRAPTVRVQAEGDTNPPVEGEVVFVDSQVDTNTGTIGLKGRFDNTNGRLWPGAYVQVTMAAGTDRNAISVPVAAMQTGQQGRFLFIADAGTARRRAVELVRVAGDRAIVTGELRPGERVIVDGAQRVTDGGRINDRTPQRVSMVMER</sequence>
<dbReference type="OrthoDB" id="9783047at2"/>
<evidence type="ECO:0000313" key="12">
    <source>
        <dbReference type="EMBL" id="RVT99602.1"/>
    </source>
</evidence>
<dbReference type="NCBIfam" id="TIGR01730">
    <property type="entry name" value="RND_mfp"/>
    <property type="match status" value="1"/>
</dbReference>
<dbReference type="GO" id="GO:0015562">
    <property type="term" value="F:efflux transmembrane transporter activity"/>
    <property type="evidence" value="ECO:0007669"/>
    <property type="project" value="TreeGrafter"/>
</dbReference>
<dbReference type="Gene3D" id="2.40.30.170">
    <property type="match status" value="1"/>
</dbReference>
<feature type="chain" id="PRO_5019299817" evidence="7">
    <location>
        <begin position="23"/>
        <end position="536"/>
    </location>
</feature>
<dbReference type="InterPro" id="IPR058624">
    <property type="entry name" value="MdtA-like_HH"/>
</dbReference>
<organism evidence="12 13">
    <name type="scientific">Rhodovarius crocodyli</name>
    <dbReference type="NCBI Taxonomy" id="1979269"/>
    <lineage>
        <taxon>Bacteria</taxon>
        <taxon>Pseudomonadati</taxon>
        <taxon>Pseudomonadota</taxon>
        <taxon>Alphaproteobacteria</taxon>
        <taxon>Acetobacterales</taxon>
        <taxon>Roseomonadaceae</taxon>
        <taxon>Rhodovarius</taxon>
    </lineage>
</organism>
<feature type="domain" description="Multidrug resistance protein MdtA-like alpha-helical hairpin" evidence="8">
    <location>
        <begin position="261"/>
        <end position="329"/>
    </location>
</feature>
<dbReference type="InterPro" id="IPR058626">
    <property type="entry name" value="MdtA-like_b-barrel"/>
</dbReference>
<dbReference type="Pfam" id="PF25876">
    <property type="entry name" value="HH_MFP_RND"/>
    <property type="match status" value="1"/>
</dbReference>
<evidence type="ECO:0000256" key="2">
    <source>
        <dbReference type="ARBA" id="ARBA00009477"/>
    </source>
</evidence>
<gene>
    <name evidence="12" type="ORF">EOD42_05855</name>
</gene>
<dbReference type="Proteomes" id="UP000282957">
    <property type="component" value="Unassembled WGS sequence"/>
</dbReference>
<dbReference type="InterPro" id="IPR006143">
    <property type="entry name" value="RND_pump_MFP"/>
</dbReference>
<dbReference type="PANTHER" id="PTHR30469:SF36">
    <property type="entry name" value="BLL3903 PROTEIN"/>
    <property type="match status" value="1"/>
</dbReference>
<comment type="similarity">
    <text evidence="2">Belongs to the membrane fusion protein (MFP) (TC 8.A.1) family.</text>
</comment>
<evidence type="ECO:0000313" key="13">
    <source>
        <dbReference type="Proteomes" id="UP000282957"/>
    </source>
</evidence>
<comment type="subcellular location">
    <subcellularLocation>
        <location evidence="1">Cell membrane</location>
    </subcellularLocation>
</comment>
<dbReference type="Pfam" id="PF25944">
    <property type="entry name" value="Beta-barrel_RND"/>
    <property type="match status" value="1"/>
</dbReference>
<evidence type="ECO:0000259" key="8">
    <source>
        <dbReference type="Pfam" id="PF25876"/>
    </source>
</evidence>
<comment type="caution">
    <text evidence="12">The sequence shown here is derived from an EMBL/GenBank/DDBJ whole genome shotgun (WGS) entry which is preliminary data.</text>
</comment>
<name>A0A437MPN4_9PROT</name>